<dbReference type="EMBL" id="CP144374">
    <property type="protein sequence ID" value="XCH47760.1"/>
    <property type="molecule type" value="Genomic_DNA"/>
</dbReference>
<dbReference type="SUPFAM" id="SSF88659">
    <property type="entry name" value="Sigma3 and sigma4 domains of RNA polymerase sigma factors"/>
    <property type="match status" value="1"/>
</dbReference>
<reference evidence="1" key="1">
    <citation type="submission" date="2024-01" db="EMBL/GenBank/DDBJ databases">
        <title>The first autotrophic representatives of the genus Thermodesulfovibrio.</title>
        <authorList>
            <person name="Maltseva A.I."/>
            <person name="Elcheninov A.G."/>
            <person name="Kublanov I.V."/>
            <person name="Lebedinsky A.V."/>
            <person name="Frolov E.N."/>
        </authorList>
    </citation>
    <scope>NUCLEOTIDE SEQUENCE</scope>
    <source>
        <strain evidence="1">3462-1</strain>
    </source>
</reference>
<dbReference type="Gene3D" id="1.10.10.10">
    <property type="entry name" value="Winged helix-like DNA-binding domain superfamily/Winged helix DNA-binding domain"/>
    <property type="match status" value="1"/>
</dbReference>
<sequence>MQEIDWQEIENSVKPYCVARWNGDGEDIYHDAVVILLEKIRSGEFVYSSKEQTISYLLETAKKIARKYQHREIPFSALEISDFADSTDVSDRVWEALAKLSPQSRTLLEMWSHGYSICEIADVTGMTYKQVWMYINSALQLLRKHFGIYTTSSSHTNSSSHAEQLTLWG</sequence>
<gene>
    <name evidence="1" type="ORF">V4D31_05255</name>
</gene>
<dbReference type="InterPro" id="IPR036388">
    <property type="entry name" value="WH-like_DNA-bd_sf"/>
</dbReference>
<proteinExistence type="predicted"/>
<evidence type="ECO:0000313" key="1">
    <source>
        <dbReference type="EMBL" id="XCH47760.1"/>
    </source>
</evidence>
<dbReference type="AlphaFoldDB" id="A0AAU8GZ32"/>
<dbReference type="RefSeq" id="WP_353685421.1">
    <property type="nucleotide sequence ID" value="NZ_CP144374.1"/>
</dbReference>
<dbReference type="KEGG" id="tob:V4D31_05255"/>
<organism evidence="1">
    <name type="scientific">Thermodesulfovibrio obliviosus</name>
    <dbReference type="NCBI Taxonomy" id="3118332"/>
    <lineage>
        <taxon>Bacteria</taxon>
        <taxon>Pseudomonadati</taxon>
        <taxon>Nitrospirota</taxon>
        <taxon>Thermodesulfovibrionia</taxon>
        <taxon>Thermodesulfovibrionales</taxon>
        <taxon>Thermodesulfovibrionaceae</taxon>
        <taxon>Thermodesulfovibrio</taxon>
    </lineage>
</organism>
<accession>A0AAU8GZ32</accession>
<name>A0AAU8GZ32_9BACT</name>
<dbReference type="InterPro" id="IPR013324">
    <property type="entry name" value="RNA_pol_sigma_r3/r4-like"/>
</dbReference>
<protein>
    <submittedName>
        <fullName evidence="1">Sigma-70 family RNA polymerase sigma factor</fullName>
    </submittedName>
</protein>